<dbReference type="EMBL" id="CP020559">
    <property type="protein sequence ID" value="ARE89678.1"/>
    <property type="molecule type" value="Genomic_DNA"/>
</dbReference>
<comment type="catalytic activity">
    <reaction evidence="7 9">
        <text>2-(2-carboxy-4-methylthiazol-5-yl)ethyl phosphate + 4-amino-2-methyl-5-(diphosphooxymethyl)pyrimidine + 2 H(+) = thiamine phosphate + CO2 + diphosphate</text>
        <dbReference type="Rhea" id="RHEA:47848"/>
        <dbReference type="ChEBI" id="CHEBI:15378"/>
        <dbReference type="ChEBI" id="CHEBI:16526"/>
        <dbReference type="ChEBI" id="CHEBI:33019"/>
        <dbReference type="ChEBI" id="CHEBI:37575"/>
        <dbReference type="ChEBI" id="CHEBI:57841"/>
        <dbReference type="ChEBI" id="CHEBI:62890"/>
        <dbReference type="EC" id="2.5.1.3"/>
    </reaction>
</comment>
<evidence type="ECO:0000256" key="7">
    <source>
        <dbReference type="ARBA" id="ARBA00047851"/>
    </source>
</evidence>
<evidence type="ECO:0000256" key="8">
    <source>
        <dbReference type="ARBA" id="ARBA00047883"/>
    </source>
</evidence>
<feature type="binding site" evidence="9">
    <location>
        <position position="128"/>
    </location>
    <ligand>
        <name>4-amino-2-methyl-5-(diphosphooxymethyl)pyrimidine</name>
        <dbReference type="ChEBI" id="CHEBI:57841"/>
    </ligand>
</feature>
<accession>A0AAC9RRY4</accession>
<dbReference type="GO" id="GO:0009228">
    <property type="term" value="P:thiamine biosynthetic process"/>
    <property type="evidence" value="ECO:0007669"/>
    <property type="project" value="UniProtKB-KW"/>
</dbReference>
<keyword evidence="5 9" id="KW-0784">Thiamine biosynthesis</keyword>
<dbReference type="Proteomes" id="UP000177894">
    <property type="component" value="Chromosome"/>
</dbReference>
<dbReference type="GO" id="GO:0005737">
    <property type="term" value="C:cytoplasm"/>
    <property type="evidence" value="ECO:0007669"/>
    <property type="project" value="TreeGrafter"/>
</dbReference>
<comment type="similarity">
    <text evidence="9">Belongs to the thiamine-phosphate synthase family.</text>
</comment>
<feature type="domain" description="Thiamine phosphate synthase/TenI" evidence="10">
    <location>
        <begin position="2"/>
        <end position="178"/>
    </location>
</feature>
<dbReference type="InterPro" id="IPR013785">
    <property type="entry name" value="Aldolase_TIM"/>
</dbReference>
<feature type="binding site" evidence="9">
    <location>
        <position position="155"/>
    </location>
    <ligand>
        <name>2-[(2R,5Z)-2-carboxy-4-methylthiazol-5(2H)-ylidene]ethyl phosphate</name>
        <dbReference type="ChEBI" id="CHEBI:62899"/>
    </ligand>
</feature>
<evidence type="ECO:0000313" key="14">
    <source>
        <dbReference type="Proteomes" id="UP000192478"/>
    </source>
</evidence>
<dbReference type="PANTHER" id="PTHR20857">
    <property type="entry name" value="THIAMINE-PHOSPHATE PYROPHOSPHORYLASE"/>
    <property type="match status" value="1"/>
</dbReference>
<dbReference type="Gene3D" id="3.20.20.70">
    <property type="entry name" value="Aldolase class I"/>
    <property type="match status" value="1"/>
</dbReference>
<feature type="binding site" evidence="9">
    <location>
        <position position="84"/>
    </location>
    <ligand>
        <name>Mg(2+)</name>
        <dbReference type="ChEBI" id="CHEBI:18420"/>
    </ligand>
</feature>
<keyword evidence="2 9" id="KW-0808">Transferase</keyword>
<comment type="pathway">
    <text evidence="1 9">Cofactor biosynthesis; thiamine diphosphate biosynthesis; thiamine phosphate from 4-amino-2-methyl-5-diphosphomethylpyrimidine and 4-methyl-5-(2-phosphoethyl)-thiazole: step 1/1.</text>
</comment>
<dbReference type="RefSeq" id="WP_070964666.1">
    <property type="nucleotide sequence ID" value="NZ_CP017603.1"/>
</dbReference>
<dbReference type="KEGG" id="cfm:BJL90_04585"/>
<evidence type="ECO:0000256" key="4">
    <source>
        <dbReference type="ARBA" id="ARBA00022842"/>
    </source>
</evidence>
<comment type="catalytic activity">
    <reaction evidence="8 9">
        <text>2-[(2R,5Z)-2-carboxy-4-methylthiazol-5(2H)-ylidene]ethyl phosphate + 4-amino-2-methyl-5-(diphosphooxymethyl)pyrimidine + 2 H(+) = thiamine phosphate + CO2 + diphosphate</text>
        <dbReference type="Rhea" id="RHEA:47844"/>
        <dbReference type="ChEBI" id="CHEBI:15378"/>
        <dbReference type="ChEBI" id="CHEBI:16526"/>
        <dbReference type="ChEBI" id="CHEBI:33019"/>
        <dbReference type="ChEBI" id="CHEBI:37575"/>
        <dbReference type="ChEBI" id="CHEBI:57841"/>
        <dbReference type="ChEBI" id="CHEBI:62899"/>
        <dbReference type="EC" id="2.5.1.3"/>
    </reaction>
</comment>
<evidence type="ECO:0000256" key="6">
    <source>
        <dbReference type="ARBA" id="ARBA00047334"/>
    </source>
</evidence>
<feature type="binding site" evidence="9">
    <location>
        <position position="64"/>
    </location>
    <ligand>
        <name>4-amino-2-methyl-5-(diphosphooxymethyl)pyrimidine</name>
        <dbReference type="ChEBI" id="CHEBI:57841"/>
    </ligand>
</feature>
<dbReference type="GO" id="GO:0009229">
    <property type="term" value="P:thiamine diphosphate biosynthetic process"/>
    <property type="evidence" value="ECO:0007669"/>
    <property type="project" value="UniProtKB-UniRule"/>
</dbReference>
<evidence type="ECO:0000259" key="10">
    <source>
        <dbReference type="Pfam" id="PF02581"/>
    </source>
</evidence>
<dbReference type="Pfam" id="PF02581">
    <property type="entry name" value="TMP-TENI"/>
    <property type="match status" value="1"/>
</dbReference>
<keyword evidence="13" id="KW-1185">Reference proteome</keyword>
<name>A0AAC9RRY4_9CLOT</name>
<dbReference type="PANTHER" id="PTHR20857:SF15">
    <property type="entry name" value="THIAMINE-PHOSPHATE SYNTHASE"/>
    <property type="match status" value="1"/>
</dbReference>
<dbReference type="InterPro" id="IPR034291">
    <property type="entry name" value="TMP_synthase"/>
</dbReference>
<dbReference type="SUPFAM" id="SSF51391">
    <property type="entry name" value="Thiamin phosphate synthase"/>
    <property type="match status" value="1"/>
</dbReference>
<dbReference type="EC" id="2.5.1.3" evidence="9"/>
<keyword evidence="3 9" id="KW-0479">Metal-binding</keyword>
<comment type="catalytic activity">
    <reaction evidence="6 9">
        <text>4-methyl-5-(2-phosphooxyethyl)-thiazole + 4-amino-2-methyl-5-(diphosphooxymethyl)pyrimidine + H(+) = thiamine phosphate + diphosphate</text>
        <dbReference type="Rhea" id="RHEA:22328"/>
        <dbReference type="ChEBI" id="CHEBI:15378"/>
        <dbReference type="ChEBI" id="CHEBI:33019"/>
        <dbReference type="ChEBI" id="CHEBI:37575"/>
        <dbReference type="ChEBI" id="CHEBI:57841"/>
        <dbReference type="ChEBI" id="CHEBI:58296"/>
        <dbReference type="EC" id="2.5.1.3"/>
    </reaction>
</comment>
<evidence type="ECO:0000313" key="11">
    <source>
        <dbReference type="EMBL" id="AOY75244.1"/>
    </source>
</evidence>
<proteinExistence type="inferred from homology"/>
<evidence type="ECO:0000313" key="12">
    <source>
        <dbReference type="EMBL" id="ARE89678.1"/>
    </source>
</evidence>
<dbReference type="InterPro" id="IPR036206">
    <property type="entry name" value="ThiamineP_synth_sf"/>
</dbReference>
<evidence type="ECO:0000313" key="13">
    <source>
        <dbReference type="Proteomes" id="UP000177894"/>
    </source>
</evidence>
<evidence type="ECO:0000256" key="9">
    <source>
        <dbReference type="HAMAP-Rule" id="MF_00097"/>
    </source>
</evidence>
<dbReference type="HAMAP" id="MF_00097">
    <property type="entry name" value="TMP_synthase"/>
    <property type="match status" value="1"/>
</dbReference>
<dbReference type="EMBL" id="CP017603">
    <property type="protein sequence ID" value="AOY75244.1"/>
    <property type="molecule type" value="Genomic_DNA"/>
</dbReference>
<dbReference type="CDD" id="cd00564">
    <property type="entry name" value="TMP_TenI"/>
    <property type="match status" value="1"/>
</dbReference>
<evidence type="ECO:0000256" key="2">
    <source>
        <dbReference type="ARBA" id="ARBA00022679"/>
    </source>
</evidence>
<evidence type="ECO:0000256" key="1">
    <source>
        <dbReference type="ARBA" id="ARBA00005165"/>
    </source>
</evidence>
<dbReference type="AlphaFoldDB" id="A0AAC9RRY4"/>
<dbReference type="GO" id="GO:0004789">
    <property type="term" value="F:thiamine-phosphate diphosphorylase activity"/>
    <property type="evidence" value="ECO:0007669"/>
    <property type="project" value="UniProtKB-UniRule"/>
</dbReference>
<gene>
    <name evidence="12" type="primary">tenI</name>
    <name evidence="9" type="synonym">thiE</name>
    <name evidence="11" type="ORF">BJL90_04585</name>
    <name evidence="12" type="ORF">CLFO_41590</name>
</gene>
<reference evidence="11 13" key="1">
    <citation type="submission" date="2016-10" db="EMBL/GenBank/DDBJ databases">
        <title>Complete Genome Sequence of Acetogen Clostridium formicoaceticum ATCC 27076.</title>
        <authorList>
            <person name="Bao T."/>
            <person name="Cheng C."/>
            <person name="Zhao J."/>
            <person name="Yang S.-T."/>
            <person name="Wang J."/>
            <person name="Wang M."/>
        </authorList>
    </citation>
    <scope>NUCLEOTIDE SEQUENCE [LARGE SCALE GENOMIC DNA]</scope>
    <source>
        <strain evidence="11 13">ATCC 27076</strain>
    </source>
</reference>
<feature type="binding site" evidence="9">
    <location>
        <position position="99"/>
    </location>
    <ligand>
        <name>4-amino-2-methyl-5-(diphosphooxymethyl)pyrimidine</name>
        <dbReference type="ChEBI" id="CHEBI:57841"/>
    </ligand>
</feature>
<dbReference type="Proteomes" id="UP000192478">
    <property type="component" value="Chromosome"/>
</dbReference>
<sequence length="196" mass="21600">MLYFITNRKLVSSGGLVRVIKEAVRGGVDAIILREKDLTYKELLPLAAEIKKITQDTNTALIVNRNLTVAKEINAEGYHTGFQEFMETKPSFEGFLGVSVHSVEEGILAEKQGAGYLLAGHVFETDCKKGVKPRGLRFIEEMRRETTIPIIALGGITPENAQKTIKTGAKGIAVMSSIMTAKDPYTLTQIFKSKLR</sequence>
<evidence type="ECO:0000256" key="3">
    <source>
        <dbReference type="ARBA" id="ARBA00022723"/>
    </source>
</evidence>
<organism evidence="12 14">
    <name type="scientific">Clostridium formicaceticum</name>
    <dbReference type="NCBI Taxonomy" id="1497"/>
    <lineage>
        <taxon>Bacteria</taxon>
        <taxon>Bacillati</taxon>
        <taxon>Bacillota</taxon>
        <taxon>Clostridia</taxon>
        <taxon>Eubacteriales</taxon>
        <taxon>Clostridiaceae</taxon>
        <taxon>Clostridium</taxon>
    </lineage>
</organism>
<protein>
    <recommendedName>
        <fullName evidence="9">Thiamine-phosphate synthase</fullName>
        <shortName evidence="9">TP synthase</shortName>
        <shortName evidence="9">TPS</shortName>
        <ecNumber evidence="9">2.5.1.3</ecNumber>
    </recommendedName>
    <alternativeName>
        <fullName evidence="9">Thiamine-phosphate pyrophosphorylase</fullName>
        <shortName evidence="9">TMP pyrophosphorylase</shortName>
        <shortName evidence="9">TMP-PPase</shortName>
    </alternativeName>
</protein>
<evidence type="ECO:0000256" key="5">
    <source>
        <dbReference type="ARBA" id="ARBA00022977"/>
    </source>
</evidence>
<comment type="caution">
    <text evidence="9">Lacks conserved residue(s) required for the propagation of feature annotation.</text>
</comment>
<reference evidence="12 14" key="2">
    <citation type="submission" date="2017-03" db="EMBL/GenBank/DDBJ databases">
        <title>Complete sequence of Clostridium formicaceticum DSM 92.</title>
        <authorList>
            <person name="Poehlein A."/>
            <person name="Karl M."/>
            <person name="Bengelsdorf F.R."/>
            <person name="Duerre P."/>
            <person name="Daniel R."/>
        </authorList>
    </citation>
    <scope>NUCLEOTIDE SEQUENCE [LARGE SCALE GENOMIC DNA]</scope>
    <source>
        <strain evidence="12 14">DSM 92</strain>
    </source>
</reference>
<keyword evidence="4 9" id="KW-0460">Magnesium</keyword>
<dbReference type="GO" id="GO:0000287">
    <property type="term" value="F:magnesium ion binding"/>
    <property type="evidence" value="ECO:0007669"/>
    <property type="project" value="UniProtKB-UniRule"/>
</dbReference>
<comment type="cofactor">
    <cofactor evidence="9">
        <name>Mg(2+)</name>
        <dbReference type="ChEBI" id="CHEBI:18420"/>
    </cofactor>
    <text evidence="9">Binds 1 Mg(2+) ion per subunit.</text>
</comment>
<comment type="function">
    <text evidence="9">Condenses 4-methyl-5-(beta-hydroxyethyl)thiazole monophosphate (THZ-P) and 2-methyl-4-amino-5-hydroxymethyl pyrimidine pyrophosphate (HMP-PP) to form thiamine monophosphate (TMP).</text>
</comment>
<dbReference type="InterPro" id="IPR022998">
    <property type="entry name" value="ThiamineP_synth_TenI"/>
</dbReference>